<feature type="compositionally biased region" description="Basic residues" evidence="6">
    <location>
        <begin position="243"/>
        <end position="255"/>
    </location>
</feature>
<feature type="domain" description="Helicase ATP-binding" evidence="7">
    <location>
        <begin position="340"/>
        <end position="624"/>
    </location>
</feature>
<feature type="region of interest" description="Disordered" evidence="6">
    <location>
        <begin position="641"/>
        <end position="702"/>
    </location>
</feature>
<keyword evidence="2" id="KW-0378">Hydrolase</keyword>
<feature type="compositionally biased region" description="Basic residues" evidence="6">
    <location>
        <begin position="680"/>
        <end position="698"/>
    </location>
</feature>
<feature type="domain" description="DEAD-box RNA helicase Q" evidence="9">
    <location>
        <begin position="308"/>
        <end position="336"/>
    </location>
</feature>
<dbReference type="InterPro" id="IPR014014">
    <property type="entry name" value="RNA_helicase_DEAD_Q_motif"/>
</dbReference>
<proteinExistence type="predicted"/>
<feature type="compositionally biased region" description="Basic and acidic residues" evidence="6">
    <location>
        <begin position="136"/>
        <end position="150"/>
    </location>
</feature>
<feature type="region of interest" description="Disordered" evidence="6">
    <location>
        <begin position="562"/>
        <end position="590"/>
    </location>
</feature>
<dbReference type="PROSITE" id="PS51192">
    <property type="entry name" value="HELICASE_ATP_BIND_1"/>
    <property type="match status" value="1"/>
</dbReference>
<dbReference type="PANTHER" id="PTHR47959:SF1">
    <property type="entry name" value="ATP-DEPENDENT RNA HELICASE DBPA"/>
    <property type="match status" value="1"/>
</dbReference>
<evidence type="ECO:0000256" key="1">
    <source>
        <dbReference type="ARBA" id="ARBA00022741"/>
    </source>
</evidence>
<keyword evidence="4" id="KW-0067">ATP-binding</keyword>
<dbReference type="PROSITE" id="PS51194">
    <property type="entry name" value="HELICASE_CTER"/>
    <property type="match status" value="1"/>
</dbReference>
<feature type="domain" description="Helicase C-terminal" evidence="8">
    <location>
        <begin position="789"/>
        <end position="992"/>
    </location>
</feature>
<dbReference type="InterPro" id="IPR050079">
    <property type="entry name" value="DEAD_box_RNA_helicase"/>
</dbReference>
<accession>A0ABD3PKL5</accession>
<feature type="compositionally biased region" description="Acidic residues" evidence="6">
    <location>
        <begin position="569"/>
        <end position="584"/>
    </location>
</feature>
<evidence type="ECO:0000259" key="9">
    <source>
        <dbReference type="PROSITE" id="PS51195"/>
    </source>
</evidence>
<dbReference type="SUPFAM" id="SSF52540">
    <property type="entry name" value="P-loop containing nucleoside triphosphate hydrolases"/>
    <property type="match status" value="1"/>
</dbReference>
<dbReference type="GO" id="GO:0004386">
    <property type="term" value="F:helicase activity"/>
    <property type="evidence" value="ECO:0007669"/>
    <property type="project" value="UniProtKB-KW"/>
</dbReference>
<evidence type="ECO:0000256" key="4">
    <source>
        <dbReference type="ARBA" id="ARBA00022840"/>
    </source>
</evidence>
<evidence type="ECO:0000259" key="8">
    <source>
        <dbReference type="PROSITE" id="PS51194"/>
    </source>
</evidence>
<dbReference type="AlphaFoldDB" id="A0ABD3PKL5"/>
<feature type="region of interest" description="Disordered" evidence="6">
    <location>
        <begin position="73"/>
        <end position="156"/>
    </location>
</feature>
<reference evidence="10 11" key="1">
    <citation type="journal article" date="2020" name="G3 (Bethesda)">
        <title>Improved Reference Genome for Cyclotella cryptica CCMP332, a Model for Cell Wall Morphogenesis, Salinity Adaptation, and Lipid Production in Diatoms (Bacillariophyta).</title>
        <authorList>
            <person name="Roberts W.R."/>
            <person name="Downey K.M."/>
            <person name="Ruck E.C."/>
            <person name="Traller J.C."/>
            <person name="Alverson A.J."/>
        </authorList>
    </citation>
    <scope>NUCLEOTIDE SEQUENCE [LARGE SCALE GENOMIC DNA]</scope>
    <source>
        <strain evidence="10 11">CCMP332</strain>
    </source>
</reference>
<evidence type="ECO:0000259" key="7">
    <source>
        <dbReference type="PROSITE" id="PS51192"/>
    </source>
</evidence>
<feature type="region of interest" description="Disordered" evidence="6">
    <location>
        <begin position="376"/>
        <end position="412"/>
    </location>
</feature>
<evidence type="ECO:0000256" key="6">
    <source>
        <dbReference type="SAM" id="MobiDB-lite"/>
    </source>
</evidence>
<dbReference type="Pfam" id="PF00270">
    <property type="entry name" value="DEAD"/>
    <property type="match status" value="1"/>
</dbReference>
<dbReference type="SMART" id="SM00490">
    <property type="entry name" value="HELICc"/>
    <property type="match status" value="1"/>
</dbReference>
<gene>
    <name evidence="10" type="ORF">HJC23_004690</name>
</gene>
<dbReference type="PROSITE" id="PS51195">
    <property type="entry name" value="Q_MOTIF"/>
    <property type="match status" value="1"/>
</dbReference>
<dbReference type="InterPro" id="IPR014001">
    <property type="entry name" value="Helicase_ATP-bd"/>
</dbReference>
<evidence type="ECO:0000256" key="3">
    <source>
        <dbReference type="ARBA" id="ARBA00022806"/>
    </source>
</evidence>
<feature type="compositionally biased region" description="Polar residues" evidence="6">
    <location>
        <begin position="287"/>
        <end position="303"/>
    </location>
</feature>
<evidence type="ECO:0000256" key="5">
    <source>
        <dbReference type="PROSITE-ProRule" id="PRU00552"/>
    </source>
</evidence>
<sequence length="1115" mass="123266">MATFLAGSRIAKLNVCLSSLVGNLHHRQSLRDTTFHTSDIMLCERLGRRSTAESNQGNSTIIKTLHIKSIMTRKSQRKVRKSSTTTGWSAIPGKKLTVDIGNRPTNHNDDPQDETGDVSKWISPHYNDGDDENDSEASRDLYDPNSKFDRLEEDGGGEFGMLYSLEVISGDSYRVEKSGDETTGFITKVVYNDPKDKTASATTSANEKQGQPQKEKPPTKQKQVSSSSKAANSTENSMPTTKLNKRQRQQLKRKARLLEAEQQQQQQQDTIPTKKAKHTDETCAKPGSSSIQNSNPSTPSPEQLLTLQSTWSTPLHSTILQSLHNHNYTHPTPIQAATLSAAILGRRDIVGAAPTGSGKTASYAIPILNWLLEEMESGGEGSWQEEVGNEKAGQEDGGEDDDADGEAEGKEKRSRLLSALVLVPTREEWSLNHTDTSPSSLHSCQHRPSDTTHEYPGLCSTNRTQLALQVTNECTRLSSNRIAVGTIVGGFAEVKQRRILEKKRPRVLVCTPGRLWELMSSKEYSHLNDLSQLRFLVIDEADRMIKQGCFPQLRQIFEVINRANPPPSNDDDDQDGESGDDDDDERLKSLKGVRGEAKVVMLNDAILAAIEREKNGKKAPPKPMEIDDQEYLEQEEQLLLNGNDDDEDDGESDEEEKEERVHRQTFVYSATLTLPPSTHHLIKKSASKGKSRKGKGKKGQPTTVDGAIAEILEIAGARGELKIVDLSNVVPEGKNQQAKKSKTGADPEERNDSSKKDPKTDKASPMTARLPPGLTLGEIRCAQRHKDSHLYAYLVTTQQGSSGPCLVFCNSIAAVRRVGETLKTLGLPVKMLHAQMAQVRNRRSLGAFVPYMVYDADEKQNILMRHPVYEPKPCRFHETKCLYELPKSRLGALESLRTPKSRSIVVASDVAARGLDIPSVSTVVHYDVARTIDTFIHRSGRTARGVGDKAVGVSISLVAPAEEKEHRKICEAVRGAGERSLETINIDARLLSEAQARVSLATKIVICNDVESQASKKNKWLQDTAHQAGLEVDEDMLESGLQDGDQRDRQRFIESKRAKAELQQLLQTPMRTQHFGKFLSGRGLQDAIKTEAAVKPFVVQKAPSKRGAKKIKKKA</sequence>
<dbReference type="InterPro" id="IPR000629">
    <property type="entry name" value="RNA-helicase_DEAD-box_CS"/>
</dbReference>
<dbReference type="CDD" id="cd18787">
    <property type="entry name" value="SF2_C_DEAD"/>
    <property type="match status" value="1"/>
</dbReference>
<feature type="compositionally biased region" description="Acidic residues" evidence="6">
    <location>
        <begin position="396"/>
        <end position="406"/>
    </location>
</feature>
<dbReference type="GO" id="GO:0016787">
    <property type="term" value="F:hydrolase activity"/>
    <property type="evidence" value="ECO:0007669"/>
    <property type="project" value="UniProtKB-KW"/>
</dbReference>
<dbReference type="Gene3D" id="3.40.50.300">
    <property type="entry name" value="P-loop containing nucleotide triphosphate hydrolases"/>
    <property type="match status" value="2"/>
</dbReference>
<dbReference type="EMBL" id="JABMIG020000160">
    <property type="protein sequence ID" value="KAL3788223.1"/>
    <property type="molecule type" value="Genomic_DNA"/>
</dbReference>
<feature type="compositionally biased region" description="Basic and acidic residues" evidence="6">
    <location>
        <begin position="743"/>
        <end position="762"/>
    </location>
</feature>
<protein>
    <recommendedName>
        <fullName evidence="12">RNA helicase</fullName>
    </recommendedName>
</protein>
<evidence type="ECO:0000313" key="11">
    <source>
        <dbReference type="Proteomes" id="UP001516023"/>
    </source>
</evidence>
<keyword evidence="11" id="KW-1185">Reference proteome</keyword>
<evidence type="ECO:0000313" key="10">
    <source>
        <dbReference type="EMBL" id="KAL3788223.1"/>
    </source>
</evidence>
<dbReference type="InterPro" id="IPR001650">
    <property type="entry name" value="Helicase_C-like"/>
</dbReference>
<dbReference type="InterPro" id="IPR011545">
    <property type="entry name" value="DEAD/DEAH_box_helicase_dom"/>
</dbReference>
<dbReference type="PANTHER" id="PTHR47959">
    <property type="entry name" value="ATP-DEPENDENT RNA HELICASE RHLE-RELATED"/>
    <property type="match status" value="1"/>
</dbReference>
<dbReference type="InterPro" id="IPR027417">
    <property type="entry name" value="P-loop_NTPase"/>
</dbReference>
<dbReference type="PROSITE" id="PS00039">
    <property type="entry name" value="DEAD_ATP_HELICASE"/>
    <property type="match status" value="1"/>
</dbReference>
<evidence type="ECO:0008006" key="12">
    <source>
        <dbReference type="Google" id="ProtNLM"/>
    </source>
</evidence>
<keyword evidence="1" id="KW-0547">Nucleotide-binding</keyword>
<feature type="compositionally biased region" description="Acidic residues" evidence="6">
    <location>
        <begin position="643"/>
        <end position="657"/>
    </location>
</feature>
<feature type="short sequence motif" description="Q motif" evidence="5">
    <location>
        <begin position="308"/>
        <end position="336"/>
    </location>
</feature>
<comment type="caution">
    <text evidence="10">The sequence shown here is derived from an EMBL/GenBank/DDBJ whole genome shotgun (WGS) entry which is preliminary data.</text>
</comment>
<organism evidence="10 11">
    <name type="scientific">Cyclotella cryptica</name>
    <dbReference type="NCBI Taxonomy" id="29204"/>
    <lineage>
        <taxon>Eukaryota</taxon>
        <taxon>Sar</taxon>
        <taxon>Stramenopiles</taxon>
        <taxon>Ochrophyta</taxon>
        <taxon>Bacillariophyta</taxon>
        <taxon>Coscinodiscophyceae</taxon>
        <taxon>Thalassiosirophycidae</taxon>
        <taxon>Stephanodiscales</taxon>
        <taxon>Stephanodiscaceae</taxon>
        <taxon>Cyclotella</taxon>
    </lineage>
</organism>
<dbReference type="Pfam" id="PF00271">
    <property type="entry name" value="Helicase_C"/>
    <property type="match status" value="1"/>
</dbReference>
<feature type="compositionally biased region" description="Low complexity" evidence="6">
    <location>
        <begin position="220"/>
        <end position="237"/>
    </location>
</feature>
<feature type="region of interest" description="Disordered" evidence="6">
    <location>
        <begin position="197"/>
        <end position="303"/>
    </location>
</feature>
<feature type="compositionally biased region" description="Polar residues" evidence="6">
    <location>
        <begin position="666"/>
        <end position="676"/>
    </location>
</feature>
<keyword evidence="3" id="KW-0347">Helicase</keyword>
<feature type="region of interest" description="Disordered" evidence="6">
    <location>
        <begin position="732"/>
        <end position="770"/>
    </location>
</feature>
<evidence type="ECO:0000256" key="2">
    <source>
        <dbReference type="ARBA" id="ARBA00022801"/>
    </source>
</evidence>
<dbReference type="GO" id="GO:0005524">
    <property type="term" value="F:ATP binding"/>
    <property type="evidence" value="ECO:0007669"/>
    <property type="project" value="UniProtKB-KW"/>
</dbReference>
<name>A0ABD3PKL5_9STRA</name>
<dbReference type="SMART" id="SM00487">
    <property type="entry name" value="DEXDc"/>
    <property type="match status" value="1"/>
</dbReference>
<dbReference type="Proteomes" id="UP001516023">
    <property type="component" value="Unassembled WGS sequence"/>
</dbReference>